<accession>I5BVG8</accession>
<dbReference type="Proteomes" id="UP000004622">
    <property type="component" value="Unassembled WGS sequence"/>
</dbReference>
<dbReference type="PATRIC" id="fig|1189611.3.peg.3113"/>
<reference evidence="1 2" key="1">
    <citation type="journal article" date="2012" name="J. Bacteriol.">
        <title>Genome Sequence of Nitratireductor aquibiodomus Strain RA22.</title>
        <authorList>
            <person name="Singh A."/>
            <person name="Jangir P.K."/>
            <person name="Kumari C."/>
            <person name="Sharma R."/>
        </authorList>
    </citation>
    <scope>NUCLEOTIDE SEQUENCE [LARGE SCALE GENOMIC DNA]</scope>
    <source>
        <strain evidence="1 2">RA22</strain>
    </source>
</reference>
<evidence type="ECO:0000313" key="1">
    <source>
        <dbReference type="EMBL" id="EIM73570.1"/>
    </source>
</evidence>
<proteinExistence type="predicted"/>
<organism evidence="1 2">
    <name type="scientific">Nitratireductor aquibiodomus RA22</name>
    <dbReference type="NCBI Taxonomy" id="1189611"/>
    <lineage>
        <taxon>Bacteria</taxon>
        <taxon>Pseudomonadati</taxon>
        <taxon>Pseudomonadota</taxon>
        <taxon>Alphaproteobacteria</taxon>
        <taxon>Hyphomicrobiales</taxon>
        <taxon>Phyllobacteriaceae</taxon>
        <taxon>Nitratireductor</taxon>
    </lineage>
</organism>
<name>I5BVG8_9HYPH</name>
<sequence length="29" mass="3391">MISMEDLAVALLDEAEVPQHRRERFTVAY</sequence>
<comment type="caution">
    <text evidence="1">The sequence shown here is derived from an EMBL/GenBank/DDBJ whole genome shotgun (WGS) entry which is preliminary data.</text>
</comment>
<dbReference type="EMBL" id="AJXZ01000038">
    <property type="protein sequence ID" value="EIM73570.1"/>
    <property type="molecule type" value="Genomic_DNA"/>
</dbReference>
<dbReference type="AlphaFoldDB" id="I5BVG8"/>
<evidence type="ECO:0000313" key="2">
    <source>
        <dbReference type="Proteomes" id="UP000004622"/>
    </source>
</evidence>
<gene>
    <name evidence="1" type="ORF">A33O_15396</name>
</gene>
<protein>
    <submittedName>
        <fullName evidence="1">Uncharacterized protein</fullName>
    </submittedName>
</protein>